<sequence>MTNWCQNRLEVSGAGPVLTAWRAAQRGPTAAYGGARQAAQALSFHAQVPVPATVIRRGYRAAGPGDLQRVIALQAGGEDPAPHLPLDGESWQTLHWGSSRDADDVTVTERPGGLVLHFATAWAAPVPWLRAVAAAWPALRFELWSIEPGNDLYVHAQLEAGRVTRLEERDPTGEELSAWGYDPDG</sequence>
<dbReference type="EMBL" id="CP013910">
    <property type="protein sequence ID" value="ALW89326.1"/>
    <property type="molecule type" value="Genomic_DNA"/>
</dbReference>
<organism evidence="3 4">
    <name type="scientific">Deinococcus actinosclerus</name>
    <dbReference type="NCBI Taxonomy" id="1768108"/>
    <lineage>
        <taxon>Bacteria</taxon>
        <taxon>Thermotogati</taxon>
        <taxon>Deinococcota</taxon>
        <taxon>Deinococci</taxon>
        <taxon>Deinococcales</taxon>
        <taxon>Deinococcaceae</taxon>
        <taxon>Deinococcus</taxon>
    </lineage>
</organism>
<evidence type="ECO:0000313" key="4">
    <source>
        <dbReference type="Proteomes" id="UP000060071"/>
    </source>
</evidence>
<keyword evidence="4" id="KW-1185">Reference proteome</keyword>
<evidence type="ECO:0000259" key="2">
    <source>
        <dbReference type="Pfam" id="PF18406"/>
    </source>
</evidence>
<evidence type="ECO:0000256" key="1">
    <source>
        <dbReference type="SAM" id="MobiDB-lite"/>
    </source>
</evidence>
<dbReference type="Pfam" id="PF18406">
    <property type="entry name" value="DUF1281_C"/>
    <property type="match status" value="1"/>
</dbReference>
<proteinExistence type="predicted"/>
<dbReference type="InterPro" id="IPR041329">
    <property type="entry name" value="YubB_C"/>
</dbReference>
<feature type="region of interest" description="Disordered" evidence="1">
    <location>
        <begin position="166"/>
        <end position="185"/>
    </location>
</feature>
<evidence type="ECO:0000313" key="3">
    <source>
        <dbReference type="EMBL" id="ALW89326.1"/>
    </source>
</evidence>
<accession>A0ABN4K7H2</accession>
<protein>
    <recommendedName>
        <fullName evidence="2">YubB ferredoxin-like domain-containing protein</fullName>
    </recommendedName>
</protein>
<feature type="domain" description="YubB ferredoxin-like" evidence="2">
    <location>
        <begin position="109"/>
        <end position="165"/>
    </location>
</feature>
<gene>
    <name evidence="3" type="ORF">AUC44_10815</name>
</gene>
<reference evidence="3 4" key="1">
    <citation type="submission" date="2015-12" db="EMBL/GenBank/DDBJ databases">
        <authorList>
            <person name="Kim M.K."/>
            <person name="Srinivasan S."/>
            <person name="Lee J.-J."/>
            <person name="Kim K."/>
        </authorList>
    </citation>
    <scope>NUCLEOTIDE SEQUENCE [LARGE SCALE GENOMIC DNA]</scope>
    <source>
        <strain evidence="3 4">BM2</strain>
    </source>
</reference>
<name>A0ABN4K7H2_9DEIO</name>
<dbReference type="Proteomes" id="UP000060071">
    <property type="component" value="Chromosome"/>
</dbReference>